<keyword evidence="6" id="KW-0998">Cell outer membrane</keyword>
<keyword evidence="2" id="KW-0813">Transport</keyword>
<dbReference type="AlphaFoldDB" id="A0A3B0TUC9"/>
<accession>A0A3B0TUC9</accession>
<evidence type="ECO:0000256" key="5">
    <source>
        <dbReference type="ARBA" id="ARBA00023136"/>
    </source>
</evidence>
<dbReference type="PANTHER" id="PTHR30026">
    <property type="entry name" value="OUTER MEMBRANE PROTEIN TOLC"/>
    <property type="match status" value="1"/>
</dbReference>
<gene>
    <name evidence="7" type="ORF">MNBD_ALPHA11-2049</name>
</gene>
<dbReference type="GO" id="GO:0015562">
    <property type="term" value="F:efflux transmembrane transporter activity"/>
    <property type="evidence" value="ECO:0007669"/>
    <property type="project" value="InterPro"/>
</dbReference>
<name>A0A3B0TUC9_9ZZZZ</name>
<dbReference type="EMBL" id="UOEQ01000160">
    <property type="protein sequence ID" value="VAW18042.1"/>
    <property type="molecule type" value="Genomic_DNA"/>
</dbReference>
<reference evidence="7" key="1">
    <citation type="submission" date="2018-06" db="EMBL/GenBank/DDBJ databases">
        <authorList>
            <person name="Zhirakovskaya E."/>
        </authorList>
    </citation>
    <scope>NUCLEOTIDE SEQUENCE</scope>
</reference>
<comment type="subcellular location">
    <subcellularLocation>
        <location evidence="1">Cell outer membrane</location>
    </subcellularLocation>
</comment>
<evidence type="ECO:0000313" key="7">
    <source>
        <dbReference type="EMBL" id="VAW18042.1"/>
    </source>
</evidence>
<evidence type="ECO:0000256" key="3">
    <source>
        <dbReference type="ARBA" id="ARBA00022452"/>
    </source>
</evidence>
<evidence type="ECO:0000256" key="1">
    <source>
        <dbReference type="ARBA" id="ARBA00004442"/>
    </source>
</evidence>
<dbReference type="GO" id="GO:0015288">
    <property type="term" value="F:porin activity"/>
    <property type="evidence" value="ECO:0007669"/>
    <property type="project" value="TreeGrafter"/>
</dbReference>
<dbReference type="GO" id="GO:0009279">
    <property type="term" value="C:cell outer membrane"/>
    <property type="evidence" value="ECO:0007669"/>
    <property type="project" value="UniProtKB-SubCell"/>
</dbReference>
<dbReference type="GO" id="GO:1990281">
    <property type="term" value="C:efflux pump complex"/>
    <property type="evidence" value="ECO:0007669"/>
    <property type="project" value="TreeGrafter"/>
</dbReference>
<dbReference type="Pfam" id="PF02321">
    <property type="entry name" value="OEP"/>
    <property type="match status" value="1"/>
</dbReference>
<keyword evidence="3" id="KW-1134">Transmembrane beta strand</keyword>
<keyword evidence="5" id="KW-0472">Membrane</keyword>
<dbReference type="InterPro" id="IPR051906">
    <property type="entry name" value="TolC-like"/>
</dbReference>
<sequence length="162" mass="17352">MSGSVRLTLSIPIYSGGAMGASVRQANLNQIKSELDAFATRDQVREAVISSWNGVQNANAQITSAQSSANSSQLVLDGVIEEQRVGQRTILDVLNSRSDLTLARESLITAQSARMIASFSLLSAVGRLSAVELNLPVEIMSADGYLQTVEDVWSELRSVPVN</sequence>
<protein>
    <submittedName>
        <fullName evidence="7">Type I secretion outer membrane protein, TolC</fullName>
    </submittedName>
</protein>
<proteinExistence type="predicted"/>
<evidence type="ECO:0000256" key="2">
    <source>
        <dbReference type="ARBA" id="ARBA00022448"/>
    </source>
</evidence>
<evidence type="ECO:0000256" key="6">
    <source>
        <dbReference type="ARBA" id="ARBA00023237"/>
    </source>
</evidence>
<dbReference type="SUPFAM" id="SSF56954">
    <property type="entry name" value="Outer membrane efflux proteins (OEP)"/>
    <property type="match status" value="1"/>
</dbReference>
<dbReference type="PANTHER" id="PTHR30026:SF22">
    <property type="entry name" value="OUTER MEMBRANE EFFLUX PROTEIN"/>
    <property type="match status" value="1"/>
</dbReference>
<keyword evidence="4" id="KW-0812">Transmembrane</keyword>
<organism evidence="7">
    <name type="scientific">hydrothermal vent metagenome</name>
    <dbReference type="NCBI Taxonomy" id="652676"/>
    <lineage>
        <taxon>unclassified sequences</taxon>
        <taxon>metagenomes</taxon>
        <taxon>ecological metagenomes</taxon>
    </lineage>
</organism>
<dbReference type="Gene3D" id="1.20.1600.10">
    <property type="entry name" value="Outer membrane efflux proteins (OEP)"/>
    <property type="match status" value="1"/>
</dbReference>
<dbReference type="InterPro" id="IPR003423">
    <property type="entry name" value="OMP_efflux"/>
</dbReference>
<evidence type="ECO:0000256" key="4">
    <source>
        <dbReference type="ARBA" id="ARBA00022692"/>
    </source>
</evidence>